<feature type="compositionally biased region" description="Low complexity" evidence="1">
    <location>
        <begin position="261"/>
        <end position="276"/>
    </location>
</feature>
<feature type="chain" id="PRO_5015930044" evidence="2">
    <location>
        <begin position="23"/>
        <end position="392"/>
    </location>
</feature>
<feature type="region of interest" description="Disordered" evidence="1">
    <location>
        <begin position="205"/>
        <end position="289"/>
    </location>
</feature>
<dbReference type="OrthoDB" id="191206at2759"/>
<feature type="signal peptide" evidence="2">
    <location>
        <begin position="1"/>
        <end position="22"/>
    </location>
</feature>
<evidence type="ECO:0000313" key="4">
    <source>
        <dbReference type="Proteomes" id="UP000247498"/>
    </source>
</evidence>
<dbReference type="EMBL" id="BDRX01000025">
    <property type="protein sequence ID" value="GBF91542.1"/>
    <property type="molecule type" value="Genomic_DNA"/>
</dbReference>
<accession>A0A2V0NXY3</accession>
<feature type="compositionally biased region" description="Pro residues" evidence="1">
    <location>
        <begin position="229"/>
        <end position="241"/>
    </location>
</feature>
<keyword evidence="4" id="KW-1185">Reference proteome</keyword>
<protein>
    <submittedName>
        <fullName evidence="3">Uncharacterized protein</fullName>
    </submittedName>
</protein>
<evidence type="ECO:0000256" key="1">
    <source>
        <dbReference type="SAM" id="MobiDB-lite"/>
    </source>
</evidence>
<dbReference type="STRING" id="307507.A0A2V0NXY3"/>
<dbReference type="InParanoid" id="A0A2V0NXY3"/>
<organism evidence="3 4">
    <name type="scientific">Raphidocelis subcapitata</name>
    <dbReference type="NCBI Taxonomy" id="307507"/>
    <lineage>
        <taxon>Eukaryota</taxon>
        <taxon>Viridiplantae</taxon>
        <taxon>Chlorophyta</taxon>
        <taxon>core chlorophytes</taxon>
        <taxon>Chlorophyceae</taxon>
        <taxon>CS clade</taxon>
        <taxon>Sphaeropleales</taxon>
        <taxon>Selenastraceae</taxon>
        <taxon>Raphidocelis</taxon>
    </lineage>
</organism>
<keyword evidence="2" id="KW-0732">Signal</keyword>
<proteinExistence type="predicted"/>
<name>A0A2V0NXY3_9CHLO</name>
<evidence type="ECO:0000313" key="3">
    <source>
        <dbReference type="EMBL" id="GBF91542.1"/>
    </source>
</evidence>
<reference evidence="3 4" key="1">
    <citation type="journal article" date="2018" name="Sci. Rep.">
        <title>Raphidocelis subcapitata (=Pseudokirchneriella subcapitata) provides an insight into genome evolution and environmental adaptations in the Sphaeropleales.</title>
        <authorList>
            <person name="Suzuki S."/>
            <person name="Yamaguchi H."/>
            <person name="Nakajima N."/>
            <person name="Kawachi M."/>
        </authorList>
    </citation>
    <scope>NUCLEOTIDE SEQUENCE [LARGE SCALE GENOMIC DNA]</scope>
    <source>
        <strain evidence="3 4">NIES-35</strain>
    </source>
</reference>
<sequence>MPLPGRWALLLLALSRLTAVVAIVYDPCSPIEAIKKGSSRGFLVGLAFWPGGTEADWGDPVNGLHPCNGTQLQANLTQLGVHFATYNARIDRLTVLKTTFPEELTLTARARAGAPLLVSAVAFRGAVRSEARYVVSGEPTITGGTGFVATLSLMARFDMGVLKYLQFYNLTCNDCGGWRSGRCISGTSCTLPAYNCTCSGGAGTGATAASPSPTPSPSPSPAAASPAPAESPAPSPSPSPAPGSDGAAGNGTRRLMGEAGGAAPAAAVAASPGAAPRETEDPRSGRRLAQAAATESGACNYTQFSYCAATVNLAYDGLDAGGAAFSTGSQVRKLNSYSLVALFARGKSLFFDFKDKYDNTMTDYWGKFQVAQQDVANAYSGNAEAGRVTGSA</sequence>
<dbReference type="Proteomes" id="UP000247498">
    <property type="component" value="Unassembled WGS sequence"/>
</dbReference>
<comment type="caution">
    <text evidence="3">The sequence shown here is derived from an EMBL/GenBank/DDBJ whole genome shotgun (WGS) entry which is preliminary data.</text>
</comment>
<evidence type="ECO:0000256" key="2">
    <source>
        <dbReference type="SAM" id="SignalP"/>
    </source>
</evidence>
<dbReference type="AlphaFoldDB" id="A0A2V0NXY3"/>
<gene>
    <name evidence="3" type="ORF">Rsub_04282</name>
</gene>